<reference evidence="1 2" key="1">
    <citation type="submission" date="2017-03" db="EMBL/GenBank/DDBJ databases">
        <title>Genomes of endolithic fungi from Antarctica.</title>
        <authorList>
            <person name="Coleine C."/>
            <person name="Masonjones S."/>
            <person name="Stajich J.E."/>
        </authorList>
    </citation>
    <scope>NUCLEOTIDE SEQUENCE [LARGE SCALE GENOMIC DNA]</scope>
    <source>
        <strain evidence="1 2">CCFEE 5311</strain>
    </source>
</reference>
<dbReference type="PANTHER" id="PTHR38111">
    <property type="entry name" value="ZN(2)-C6 FUNGAL-TYPE DOMAIN-CONTAINING PROTEIN-RELATED"/>
    <property type="match status" value="1"/>
</dbReference>
<dbReference type="InterPro" id="IPR053178">
    <property type="entry name" value="Osmoadaptation_assoc"/>
</dbReference>
<sequence length="381" mass="41710">MKVAAWTTESTIAHIPTSPADRLRVQFLWKMEGDVLGARLAMMPATHVLKHVPQRIGHNQALDDAVSCILHRPTTKDPSAASRSYGTALSSLRTFVNDPILSQAPETLAAASLLQMYEQYADQPGHTWVLHARGVVRMLQVRSNLKDDLEKAILEAQACNVFMSALIANRECFLAHEAWNNMREPSTTSECHLDVFMRIIVDGIHYSDLDSLLAPLFRQCEYDDSIPISHRVRIGTVAFADLLHMREHLNSHLDSSLGLECQLGTRDAVRVAAYAATGFFVMTTNTILLGMIKQITLLAPESAPLLPDGLSEEVLRAERLSALDGVTARFQVLAILDPQIHVKASEALRVILGTILGVSAPSSTEGAALLLVLDEGLQDGV</sequence>
<evidence type="ECO:0000313" key="1">
    <source>
        <dbReference type="EMBL" id="TKA35864.1"/>
    </source>
</evidence>
<dbReference type="EMBL" id="NAJP01000065">
    <property type="protein sequence ID" value="TKA35864.1"/>
    <property type="molecule type" value="Genomic_DNA"/>
</dbReference>
<name>A0A4U0UJT2_9PEZI</name>
<evidence type="ECO:0008006" key="3">
    <source>
        <dbReference type="Google" id="ProtNLM"/>
    </source>
</evidence>
<evidence type="ECO:0000313" key="2">
    <source>
        <dbReference type="Proteomes" id="UP000310066"/>
    </source>
</evidence>
<dbReference type="Proteomes" id="UP000310066">
    <property type="component" value="Unassembled WGS sequence"/>
</dbReference>
<dbReference type="STRING" id="329885.A0A4U0UJT2"/>
<dbReference type="PANTHER" id="PTHR38111:SF6">
    <property type="entry name" value="FINGER DOMAIN PROTEIN, PUTATIVE (AFU_ORTHOLOGUE AFUA_8G01940)-RELATED"/>
    <property type="match status" value="1"/>
</dbReference>
<comment type="caution">
    <text evidence="1">The sequence shown here is derived from an EMBL/GenBank/DDBJ whole genome shotgun (WGS) entry which is preliminary data.</text>
</comment>
<gene>
    <name evidence="1" type="ORF">B0A54_12310</name>
</gene>
<protein>
    <recommendedName>
        <fullName evidence="3">Transcription factor domain-containing protein</fullName>
    </recommendedName>
</protein>
<accession>A0A4U0UJT2</accession>
<dbReference type="AlphaFoldDB" id="A0A4U0UJT2"/>
<proteinExistence type="predicted"/>
<dbReference type="OrthoDB" id="4314040at2759"/>
<organism evidence="1 2">
    <name type="scientific">Friedmanniomyces endolithicus</name>
    <dbReference type="NCBI Taxonomy" id="329885"/>
    <lineage>
        <taxon>Eukaryota</taxon>
        <taxon>Fungi</taxon>
        <taxon>Dikarya</taxon>
        <taxon>Ascomycota</taxon>
        <taxon>Pezizomycotina</taxon>
        <taxon>Dothideomycetes</taxon>
        <taxon>Dothideomycetidae</taxon>
        <taxon>Mycosphaerellales</taxon>
        <taxon>Teratosphaeriaceae</taxon>
        <taxon>Friedmanniomyces</taxon>
    </lineage>
</organism>